<feature type="compositionally biased region" description="Basic and acidic residues" evidence="2">
    <location>
        <begin position="510"/>
        <end position="530"/>
    </location>
</feature>
<dbReference type="AlphaFoldDB" id="A0A067P7T7"/>
<proteinExistence type="predicted"/>
<dbReference type="HOGENOM" id="CLU_503488_0_0_1"/>
<dbReference type="Proteomes" id="UP000027265">
    <property type="component" value="Unassembled WGS sequence"/>
</dbReference>
<dbReference type="InParanoid" id="A0A067P7T7"/>
<name>A0A067P7T7_9AGAM</name>
<evidence type="ECO:0000256" key="1">
    <source>
        <dbReference type="SAM" id="Coils"/>
    </source>
</evidence>
<feature type="compositionally biased region" description="Polar residues" evidence="2">
    <location>
        <begin position="495"/>
        <end position="504"/>
    </location>
</feature>
<organism evidence="3 4">
    <name type="scientific">Jaapia argillacea MUCL 33604</name>
    <dbReference type="NCBI Taxonomy" id="933084"/>
    <lineage>
        <taxon>Eukaryota</taxon>
        <taxon>Fungi</taxon>
        <taxon>Dikarya</taxon>
        <taxon>Basidiomycota</taxon>
        <taxon>Agaricomycotina</taxon>
        <taxon>Agaricomycetes</taxon>
        <taxon>Agaricomycetidae</taxon>
        <taxon>Jaapiales</taxon>
        <taxon>Jaapiaceae</taxon>
        <taxon>Jaapia</taxon>
    </lineage>
</organism>
<evidence type="ECO:0000256" key="2">
    <source>
        <dbReference type="SAM" id="MobiDB-lite"/>
    </source>
</evidence>
<feature type="region of interest" description="Disordered" evidence="2">
    <location>
        <begin position="495"/>
        <end position="541"/>
    </location>
</feature>
<dbReference type="EMBL" id="KL197754">
    <property type="protein sequence ID" value="KDQ50844.1"/>
    <property type="molecule type" value="Genomic_DNA"/>
</dbReference>
<protein>
    <submittedName>
        <fullName evidence="3">Uncharacterized protein</fullName>
    </submittedName>
</protein>
<reference evidence="4" key="1">
    <citation type="journal article" date="2014" name="Proc. Natl. Acad. Sci. U.S.A.">
        <title>Extensive sampling of basidiomycete genomes demonstrates inadequacy of the white-rot/brown-rot paradigm for wood decay fungi.</title>
        <authorList>
            <person name="Riley R."/>
            <person name="Salamov A.A."/>
            <person name="Brown D.W."/>
            <person name="Nagy L.G."/>
            <person name="Floudas D."/>
            <person name="Held B.W."/>
            <person name="Levasseur A."/>
            <person name="Lombard V."/>
            <person name="Morin E."/>
            <person name="Otillar R."/>
            <person name="Lindquist E.A."/>
            <person name="Sun H."/>
            <person name="LaButti K.M."/>
            <person name="Schmutz J."/>
            <person name="Jabbour D."/>
            <person name="Luo H."/>
            <person name="Baker S.E."/>
            <person name="Pisabarro A.G."/>
            <person name="Walton J.D."/>
            <person name="Blanchette R.A."/>
            <person name="Henrissat B."/>
            <person name="Martin F."/>
            <person name="Cullen D."/>
            <person name="Hibbett D.S."/>
            <person name="Grigoriev I.V."/>
        </authorList>
    </citation>
    <scope>NUCLEOTIDE SEQUENCE [LARGE SCALE GENOMIC DNA]</scope>
    <source>
        <strain evidence="4">MUCL 33604</strain>
    </source>
</reference>
<feature type="coiled-coil region" evidence="1">
    <location>
        <begin position="305"/>
        <end position="375"/>
    </location>
</feature>
<gene>
    <name evidence="3" type="ORF">JAAARDRAFT_544428</name>
</gene>
<keyword evidence="1" id="KW-0175">Coiled coil</keyword>
<feature type="coiled-coil region" evidence="1">
    <location>
        <begin position="242"/>
        <end position="269"/>
    </location>
</feature>
<keyword evidence="4" id="KW-1185">Reference proteome</keyword>
<sequence length="541" mass="61245">MIKDLLDLPSAHTHSLSRTNSVEDFCKWTKSPEALADGIDQIHMTSMKWGKTPGTPSHEFLILTTNTTVAFRIERDTDSWSTVFGPRRTSKSIDTITISNNAYDLMVHEDHIIARLTINQSHHPRTQISLIGLLLEITVTCAPSYNVHTFNCWWFSGRLWSNIAKSIPQEVSEFHLDEHSRSMVGIEKNGSGSRRWTAVEFAHTQQILHLNGLQRFYGNKVTQLAKKEVELVSALIDAQFDLVLQQRVRADLEERLAASENTRLGLDKQLTAAKLATKQVMRYRQEAYKTLENKWKESDGKRAEMVKKVEERMKAEEEMRKEVEEAKMALAECRWQSEEARRTFELSKNRLDILLEDRESVIERLRLENEGLRRVMEDRRVGSRSLGQMNGNGTPDHPTLELQRSDTMSSNVTLVEPSPTPTPSPSPSTPRRKGSPYATADDMAQSRGRVTGVQRSANVETPRPKSPIAKPSTLDASAQVSTKYADAVKNAGKISQRSTLSNNGRLLVPPRDERSVGRNRSVSKDGRQREVIPVAKRRSWA</sequence>
<feature type="region of interest" description="Disordered" evidence="2">
    <location>
        <begin position="379"/>
        <end position="477"/>
    </location>
</feature>
<feature type="compositionally biased region" description="Pro residues" evidence="2">
    <location>
        <begin position="418"/>
        <end position="428"/>
    </location>
</feature>
<evidence type="ECO:0000313" key="4">
    <source>
        <dbReference type="Proteomes" id="UP000027265"/>
    </source>
</evidence>
<evidence type="ECO:0000313" key="3">
    <source>
        <dbReference type="EMBL" id="KDQ50844.1"/>
    </source>
</evidence>
<accession>A0A067P7T7</accession>